<feature type="domain" description="Xylose isomerase-like TIM barrel" evidence="1">
    <location>
        <begin position="40"/>
        <end position="243"/>
    </location>
</feature>
<dbReference type="InterPro" id="IPR001719">
    <property type="entry name" value="AP_endonuc_2"/>
</dbReference>
<dbReference type="GO" id="GO:0008270">
    <property type="term" value="F:zinc ion binding"/>
    <property type="evidence" value="ECO:0007669"/>
    <property type="project" value="InterPro"/>
</dbReference>
<proteinExistence type="predicted"/>
<dbReference type="PANTHER" id="PTHR21445:SF0">
    <property type="entry name" value="APURINIC-APYRIMIDINIC ENDONUCLEASE"/>
    <property type="match status" value="1"/>
</dbReference>
<protein>
    <submittedName>
        <fullName evidence="2">Sugar phosphate isomerase/epimerase</fullName>
    </submittedName>
</protein>
<dbReference type="EMBL" id="JAPHEG010000002">
    <property type="protein sequence ID" value="MDF2953329.1"/>
    <property type="molecule type" value="Genomic_DNA"/>
</dbReference>
<dbReference type="GO" id="GO:0006284">
    <property type="term" value="P:base-excision repair"/>
    <property type="evidence" value="ECO:0007669"/>
    <property type="project" value="TreeGrafter"/>
</dbReference>
<organism evidence="2 3">
    <name type="scientific">Candidatus Thermodesulfobacterium syntrophicum</name>
    <dbReference type="NCBI Taxonomy" id="3060442"/>
    <lineage>
        <taxon>Bacteria</taxon>
        <taxon>Pseudomonadati</taxon>
        <taxon>Thermodesulfobacteriota</taxon>
        <taxon>Thermodesulfobacteria</taxon>
        <taxon>Thermodesulfobacteriales</taxon>
        <taxon>Thermodesulfobacteriaceae</taxon>
        <taxon>Thermodesulfobacterium</taxon>
    </lineage>
</organism>
<evidence type="ECO:0000259" key="1">
    <source>
        <dbReference type="Pfam" id="PF01261"/>
    </source>
</evidence>
<dbReference type="GO" id="GO:0003677">
    <property type="term" value="F:DNA binding"/>
    <property type="evidence" value="ECO:0007669"/>
    <property type="project" value="InterPro"/>
</dbReference>
<accession>A0AAE3P5L6</accession>
<name>A0AAE3P5L6_9BACT</name>
<dbReference type="InterPro" id="IPR013022">
    <property type="entry name" value="Xyl_isomerase-like_TIM-brl"/>
</dbReference>
<comment type="caution">
    <text evidence="2">The sequence shown here is derived from an EMBL/GenBank/DDBJ whole genome shotgun (WGS) entry which is preliminary data.</text>
</comment>
<dbReference type="Pfam" id="PF01261">
    <property type="entry name" value="AP_endonuc_2"/>
    <property type="match status" value="1"/>
</dbReference>
<dbReference type="SUPFAM" id="SSF51658">
    <property type="entry name" value="Xylose isomerase-like"/>
    <property type="match status" value="1"/>
</dbReference>
<dbReference type="GO" id="GO:0016853">
    <property type="term" value="F:isomerase activity"/>
    <property type="evidence" value="ECO:0007669"/>
    <property type="project" value="UniProtKB-KW"/>
</dbReference>
<dbReference type="Gene3D" id="3.20.20.150">
    <property type="entry name" value="Divalent-metal-dependent TIM barrel enzymes"/>
    <property type="match status" value="1"/>
</dbReference>
<dbReference type="Proteomes" id="UP001144110">
    <property type="component" value="Unassembled WGS sequence"/>
</dbReference>
<dbReference type="PANTHER" id="PTHR21445">
    <property type="entry name" value="ENDONUCLEASE IV ENDODEOXYRIBONUCLEASE IV"/>
    <property type="match status" value="1"/>
</dbReference>
<evidence type="ECO:0000313" key="3">
    <source>
        <dbReference type="Proteomes" id="UP001144110"/>
    </source>
</evidence>
<dbReference type="AlphaFoldDB" id="A0AAE3P5L6"/>
<dbReference type="GO" id="GO:0003906">
    <property type="term" value="F:DNA-(apurinic or apyrimidinic site) endonuclease activity"/>
    <property type="evidence" value="ECO:0007669"/>
    <property type="project" value="TreeGrafter"/>
</dbReference>
<evidence type="ECO:0000313" key="2">
    <source>
        <dbReference type="EMBL" id="MDF2953329.1"/>
    </source>
</evidence>
<keyword evidence="2" id="KW-0413">Isomerase</keyword>
<reference evidence="2" key="1">
    <citation type="submission" date="2022-11" db="EMBL/GenBank/DDBJ databases">
        <title>Candidatus Alkanophaga archaea from heated hydrothermal vent sediment oxidize petroleum alkanes.</title>
        <authorList>
            <person name="Zehnle H."/>
            <person name="Laso-Perez R."/>
            <person name="Lipp J."/>
            <person name="Teske A."/>
            <person name="Wegener G."/>
        </authorList>
    </citation>
    <scope>NUCLEOTIDE SEQUENCE</scope>
    <source>
        <strain evidence="2">MCA70</strain>
    </source>
</reference>
<dbReference type="GO" id="GO:0008081">
    <property type="term" value="F:phosphoric diester hydrolase activity"/>
    <property type="evidence" value="ECO:0007669"/>
    <property type="project" value="TreeGrafter"/>
</dbReference>
<gene>
    <name evidence="2" type="ORF">OD816_000574</name>
</gene>
<sequence>MEHLVFVSIPWELLINKYLPLVLENKINVEIALNAKALDNYSYLDFKNVAKKLKESGIKTTIHLPFMDLSLGALDPWIKEASLRRIFFAMERAIVFEPLNLVLHSGYHMDYHREVREEWRENFIESMGKILNFAEDLNLTISLENVFEPEPEFLKPVFESFKNRLFWCFDPAHARVFSEKEETEWLNVLHHYLKEMHCHDNLGVHDDHLAIGKGKLKFKEIFEFLRKKKIKPILTSEAHNEEDTYVNIKILSDVVLSL</sequence>
<dbReference type="InterPro" id="IPR036237">
    <property type="entry name" value="Xyl_isomerase-like_sf"/>
</dbReference>